<dbReference type="InterPro" id="IPR052674">
    <property type="entry name" value="SelWTH-like"/>
</dbReference>
<dbReference type="FunCoup" id="A0A0P0WJS4">
    <property type="interactions" value="3"/>
</dbReference>
<gene>
    <name evidence="1" type="ordered locus">Os05g0250500</name>
    <name evidence="1" type="ORF">OSNPB_050250500</name>
</gene>
<reference evidence="1 2" key="2">
    <citation type="journal article" date="2013" name="Plant Cell Physiol.">
        <title>Rice Annotation Project Database (RAP-DB): an integrative and interactive database for rice genomics.</title>
        <authorList>
            <person name="Sakai H."/>
            <person name="Lee S.S."/>
            <person name="Tanaka T."/>
            <person name="Numa H."/>
            <person name="Kim J."/>
            <person name="Kawahara Y."/>
            <person name="Wakimoto H."/>
            <person name="Yang C.C."/>
            <person name="Iwamoto M."/>
            <person name="Abe T."/>
            <person name="Yamada Y."/>
            <person name="Muto A."/>
            <person name="Inokuchi H."/>
            <person name="Ikemura T."/>
            <person name="Matsumoto T."/>
            <person name="Sasaki T."/>
            <person name="Itoh T."/>
        </authorList>
    </citation>
    <scope>NUCLEOTIDE SEQUENCE [LARGE SCALE GENOMIC DNA]</scope>
    <source>
        <strain evidence="2">cv. Nipponbare</strain>
    </source>
</reference>
<organism evidence="1 2">
    <name type="scientific">Oryza sativa subsp. japonica</name>
    <name type="common">Rice</name>
    <dbReference type="NCBI Taxonomy" id="39947"/>
    <lineage>
        <taxon>Eukaryota</taxon>
        <taxon>Viridiplantae</taxon>
        <taxon>Streptophyta</taxon>
        <taxon>Embryophyta</taxon>
        <taxon>Tracheophyta</taxon>
        <taxon>Spermatophyta</taxon>
        <taxon>Magnoliopsida</taxon>
        <taxon>Liliopsida</taxon>
        <taxon>Poales</taxon>
        <taxon>Poaceae</taxon>
        <taxon>BOP clade</taxon>
        <taxon>Oryzoideae</taxon>
        <taxon>Oryzeae</taxon>
        <taxon>Oryzinae</taxon>
        <taxon>Oryza</taxon>
        <taxon>Oryza sativa</taxon>
    </lineage>
</organism>
<protein>
    <submittedName>
        <fullName evidence="1">Os05g0250500 protein</fullName>
    </submittedName>
</protein>
<dbReference type="eggNOG" id="ENOG502S4B2">
    <property type="taxonomic scope" value="Eukaryota"/>
</dbReference>
<evidence type="ECO:0000313" key="2">
    <source>
        <dbReference type="Proteomes" id="UP000059680"/>
    </source>
</evidence>
<keyword evidence="2" id="KW-1185">Reference proteome</keyword>
<name>A0A0P0WJS4_ORYSJ</name>
<dbReference type="PaxDb" id="39947-A0A0P0WJS4"/>
<dbReference type="STRING" id="39947.A0A0P0WJS4"/>
<proteinExistence type="predicted"/>
<dbReference type="AlphaFoldDB" id="A0A0P0WJS4"/>
<accession>A0A0P0WJS4</accession>
<dbReference type="PANTHER" id="PTHR33638:SF1">
    <property type="entry name" value="SELENOPROTEIN H"/>
    <property type="match status" value="1"/>
</dbReference>
<evidence type="ECO:0000313" key="1">
    <source>
        <dbReference type="EMBL" id="BAS93022.1"/>
    </source>
</evidence>
<dbReference type="Gramene" id="Os05t0250500-00">
    <property type="protein sequence ID" value="Os05t0250500-00"/>
    <property type="gene ID" value="Os05g0250500"/>
</dbReference>
<dbReference type="GO" id="GO:0050734">
    <property type="term" value="F:hydroxycinnamoyltransferase activity"/>
    <property type="evidence" value="ECO:0007669"/>
    <property type="project" value="UniProtKB-ARBA"/>
</dbReference>
<dbReference type="EMBL" id="AP014961">
    <property type="protein sequence ID" value="BAS93022.1"/>
    <property type="molecule type" value="Genomic_DNA"/>
</dbReference>
<dbReference type="InterPro" id="IPR023213">
    <property type="entry name" value="CAT-like_dom_sf"/>
</dbReference>
<dbReference type="PANTHER" id="PTHR33638">
    <property type="entry name" value="SELENOPROTEIN H"/>
    <property type="match status" value="1"/>
</dbReference>
<sequence length="288" mass="31135">MPPPPPPPRLVSRRLARSSLLGAGSVVTAAAGIGAAIRGLDDGVLDGADGWFQKIVSLMPHRPMSIGGSPLYAVYDTDFGLGQPTKVELLSIDKTPGTVSMARHRDRRGAAGVRHGAVQLMLRRRTEAAVRTNSFLYVVCEPISLPNVSSKVAEIEQGQNRPFKPPLVSVSADSIQSGAQKGRKRARKEDAEVAAADYSAVASNGKRIVVESCTQCRQFKIRAVKVKEDLESFVPGVSVVINPEKPRRGCLEIREEGGEVFISLLNMPRPFTAMKKLDMDEVIKDIAK</sequence>
<dbReference type="Gene3D" id="3.30.559.10">
    <property type="entry name" value="Chloramphenicol acetyltransferase-like domain"/>
    <property type="match status" value="1"/>
</dbReference>
<reference evidence="2" key="1">
    <citation type="journal article" date="2005" name="Nature">
        <title>The map-based sequence of the rice genome.</title>
        <authorList>
            <consortium name="International rice genome sequencing project (IRGSP)"/>
            <person name="Matsumoto T."/>
            <person name="Wu J."/>
            <person name="Kanamori H."/>
            <person name="Katayose Y."/>
            <person name="Fujisawa M."/>
            <person name="Namiki N."/>
            <person name="Mizuno H."/>
            <person name="Yamamoto K."/>
            <person name="Antonio B.A."/>
            <person name="Baba T."/>
            <person name="Sakata K."/>
            <person name="Nagamura Y."/>
            <person name="Aoki H."/>
            <person name="Arikawa K."/>
            <person name="Arita K."/>
            <person name="Bito T."/>
            <person name="Chiden Y."/>
            <person name="Fujitsuka N."/>
            <person name="Fukunaka R."/>
            <person name="Hamada M."/>
            <person name="Harada C."/>
            <person name="Hayashi A."/>
            <person name="Hijishita S."/>
            <person name="Honda M."/>
            <person name="Hosokawa S."/>
            <person name="Ichikawa Y."/>
            <person name="Idonuma A."/>
            <person name="Iijima M."/>
            <person name="Ikeda M."/>
            <person name="Ikeno M."/>
            <person name="Ito K."/>
            <person name="Ito S."/>
            <person name="Ito T."/>
            <person name="Ito Y."/>
            <person name="Ito Y."/>
            <person name="Iwabuchi A."/>
            <person name="Kamiya K."/>
            <person name="Karasawa W."/>
            <person name="Kurita K."/>
            <person name="Katagiri S."/>
            <person name="Kikuta A."/>
            <person name="Kobayashi H."/>
            <person name="Kobayashi N."/>
            <person name="Machita K."/>
            <person name="Maehara T."/>
            <person name="Masukawa M."/>
            <person name="Mizubayashi T."/>
            <person name="Mukai Y."/>
            <person name="Nagasaki H."/>
            <person name="Nagata Y."/>
            <person name="Naito S."/>
            <person name="Nakashima M."/>
            <person name="Nakama Y."/>
            <person name="Nakamichi Y."/>
            <person name="Nakamura M."/>
            <person name="Meguro A."/>
            <person name="Negishi M."/>
            <person name="Ohta I."/>
            <person name="Ohta T."/>
            <person name="Okamoto M."/>
            <person name="Ono N."/>
            <person name="Saji S."/>
            <person name="Sakaguchi M."/>
            <person name="Sakai K."/>
            <person name="Shibata M."/>
            <person name="Shimokawa T."/>
            <person name="Song J."/>
            <person name="Takazaki Y."/>
            <person name="Terasawa K."/>
            <person name="Tsugane M."/>
            <person name="Tsuji K."/>
            <person name="Ueda S."/>
            <person name="Waki K."/>
            <person name="Yamagata H."/>
            <person name="Yamamoto M."/>
            <person name="Yamamoto S."/>
            <person name="Yamane H."/>
            <person name="Yoshiki S."/>
            <person name="Yoshihara R."/>
            <person name="Yukawa K."/>
            <person name="Zhong H."/>
            <person name="Yano M."/>
            <person name="Yuan Q."/>
            <person name="Ouyang S."/>
            <person name="Liu J."/>
            <person name="Jones K.M."/>
            <person name="Gansberger K."/>
            <person name="Moffat K."/>
            <person name="Hill J."/>
            <person name="Bera J."/>
            <person name="Fadrosh D."/>
            <person name="Jin S."/>
            <person name="Johri S."/>
            <person name="Kim M."/>
            <person name="Overton L."/>
            <person name="Reardon M."/>
            <person name="Tsitrin T."/>
            <person name="Vuong H."/>
            <person name="Weaver B."/>
            <person name="Ciecko A."/>
            <person name="Tallon L."/>
            <person name="Jackson J."/>
            <person name="Pai G."/>
            <person name="Aken S.V."/>
            <person name="Utterback T."/>
            <person name="Reidmuller S."/>
            <person name="Feldblyum T."/>
            <person name="Hsiao J."/>
            <person name="Zismann V."/>
            <person name="Iobst S."/>
            <person name="de Vazeille A.R."/>
            <person name="Buell C.R."/>
            <person name="Ying K."/>
            <person name="Li Y."/>
            <person name="Lu T."/>
            <person name="Huang Y."/>
            <person name="Zhao Q."/>
            <person name="Feng Q."/>
            <person name="Zhang L."/>
            <person name="Zhu J."/>
            <person name="Weng Q."/>
            <person name="Mu J."/>
            <person name="Lu Y."/>
            <person name="Fan D."/>
            <person name="Liu Y."/>
            <person name="Guan J."/>
            <person name="Zhang Y."/>
            <person name="Yu S."/>
            <person name="Liu X."/>
            <person name="Zhang Y."/>
            <person name="Hong G."/>
            <person name="Han B."/>
            <person name="Choisne N."/>
            <person name="Demange N."/>
            <person name="Orjeda G."/>
            <person name="Samain S."/>
            <person name="Cattolico L."/>
            <person name="Pelletier E."/>
            <person name="Couloux A."/>
            <person name="Segurens B."/>
            <person name="Wincker P."/>
            <person name="D'Hont A."/>
            <person name="Scarpelli C."/>
            <person name="Weissenbach J."/>
            <person name="Salanoubat M."/>
            <person name="Quetier F."/>
            <person name="Yu Y."/>
            <person name="Kim H.R."/>
            <person name="Rambo T."/>
            <person name="Currie J."/>
            <person name="Collura K."/>
            <person name="Luo M."/>
            <person name="Yang T."/>
            <person name="Ammiraju J.S.S."/>
            <person name="Engler F."/>
            <person name="Soderlund C."/>
            <person name="Wing R.A."/>
            <person name="Palmer L.E."/>
            <person name="de la Bastide M."/>
            <person name="Spiegel L."/>
            <person name="Nascimento L."/>
            <person name="Zutavern T."/>
            <person name="O'Shaughnessy A."/>
            <person name="Dike S."/>
            <person name="Dedhia N."/>
            <person name="Preston R."/>
            <person name="Balija V."/>
            <person name="McCombie W.R."/>
            <person name="Chow T."/>
            <person name="Chen H."/>
            <person name="Chung M."/>
            <person name="Chen C."/>
            <person name="Shaw J."/>
            <person name="Wu H."/>
            <person name="Hsiao K."/>
            <person name="Chao Y."/>
            <person name="Chu M."/>
            <person name="Cheng C."/>
            <person name="Hour A."/>
            <person name="Lee P."/>
            <person name="Lin S."/>
            <person name="Lin Y."/>
            <person name="Liou J."/>
            <person name="Liu S."/>
            <person name="Hsing Y."/>
            <person name="Raghuvanshi S."/>
            <person name="Mohanty A."/>
            <person name="Bharti A.K."/>
            <person name="Gaur A."/>
            <person name="Gupta V."/>
            <person name="Kumar D."/>
            <person name="Ravi V."/>
            <person name="Vij S."/>
            <person name="Kapur A."/>
            <person name="Khurana P."/>
            <person name="Khurana P."/>
            <person name="Khurana J.P."/>
            <person name="Tyagi A.K."/>
            <person name="Gaikwad K."/>
            <person name="Singh A."/>
            <person name="Dalal V."/>
            <person name="Srivastava S."/>
            <person name="Dixit A."/>
            <person name="Pal A.K."/>
            <person name="Ghazi I.A."/>
            <person name="Yadav M."/>
            <person name="Pandit A."/>
            <person name="Bhargava A."/>
            <person name="Sureshbabu K."/>
            <person name="Batra K."/>
            <person name="Sharma T.R."/>
            <person name="Mohapatra T."/>
            <person name="Singh N.K."/>
            <person name="Messing J."/>
            <person name="Nelson A.B."/>
            <person name="Fuks G."/>
            <person name="Kavchok S."/>
            <person name="Keizer G."/>
            <person name="Linton E."/>
            <person name="Llaca V."/>
            <person name="Song R."/>
            <person name="Tanyolac B."/>
            <person name="Young S."/>
            <person name="Ho-Il K."/>
            <person name="Hahn J.H."/>
            <person name="Sangsakoo G."/>
            <person name="Vanavichit A."/>
            <person name="de Mattos Luiz.A.T."/>
            <person name="Zimmer P.D."/>
            <person name="Malone G."/>
            <person name="Dellagostin O."/>
            <person name="de Oliveira A.C."/>
            <person name="Bevan M."/>
            <person name="Bancroft I."/>
            <person name="Minx P."/>
            <person name="Cordum H."/>
            <person name="Wilson R."/>
            <person name="Cheng Z."/>
            <person name="Jin W."/>
            <person name="Jiang J."/>
            <person name="Leong S.A."/>
            <person name="Iwama H."/>
            <person name="Gojobori T."/>
            <person name="Itoh T."/>
            <person name="Niimura Y."/>
            <person name="Fujii Y."/>
            <person name="Habara T."/>
            <person name="Sakai H."/>
            <person name="Sato Y."/>
            <person name="Wilson G."/>
            <person name="Kumar K."/>
            <person name="McCouch S."/>
            <person name="Juretic N."/>
            <person name="Hoen D."/>
            <person name="Wright S."/>
            <person name="Bruskiewich R."/>
            <person name="Bureau T."/>
            <person name="Miyao A."/>
            <person name="Hirochika H."/>
            <person name="Nishikawa T."/>
            <person name="Kadowaki K."/>
            <person name="Sugiura M."/>
            <person name="Burr B."/>
            <person name="Sasaki T."/>
        </authorList>
    </citation>
    <scope>NUCLEOTIDE SEQUENCE [LARGE SCALE GENOMIC DNA]</scope>
    <source>
        <strain evidence="2">cv. Nipponbare</strain>
    </source>
</reference>
<reference evidence="1 2" key="3">
    <citation type="journal article" date="2013" name="Rice">
        <title>Improvement of the Oryza sativa Nipponbare reference genome using next generation sequence and optical map data.</title>
        <authorList>
            <person name="Kawahara Y."/>
            <person name="de la Bastide M."/>
            <person name="Hamilton J.P."/>
            <person name="Kanamori H."/>
            <person name="McCombie W.R."/>
            <person name="Ouyang S."/>
            <person name="Schwartz D.C."/>
            <person name="Tanaka T."/>
            <person name="Wu J."/>
            <person name="Zhou S."/>
            <person name="Childs K.L."/>
            <person name="Davidson R.M."/>
            <person name="Lin H."/>
            <person name="Quesada-Ocampo L."/>
            <person name="Vaillancourt B."/>
            <person name="Sakai H."/>
            <person name="Lee S.S."/>
            <person name="Kim J."/>
            <person name="Numa H."/>
            <person name="Itoh T."/>
            <person name="Buell C.R."/>
            <person name="Matsumoto T."/>
        </authorList>
    </citation>
    <scope>NUCLEOTIDE SEQUENCE [LARGE SCALE GENOMIC DNA]</scope>
    <source>
        <strain evidence="2">cv. Nipponbare</strain>
    </source>
</reference>
<dbReference type="InParanoid" id="A0A0P0WJS4"/>
<dbReference type="GO" id="GO:0005794">
    <property type="term" value="C:Golgi apparatus"/>
    <property type="evidence" value="ECO:0000318"/>
    <property type="project" value="GO_Central"/>
</dbReference>
<dbReference type="Proteomes" id="UP000059680">
    <property type="component" value="Chromosome 5"/>
</dbReference>